<evidence type="ECO:0000256" key="4">
    <source>
        <dbReference type="ARBA" id="ARBA00022746"/>
    </source>
</evidence>
<evidence type="ECO:0000256" key="5">
    <source>
        <dbReference type="ARBA" id="ARBA00053028"/>
    </source>
</evidence>
<name>A0A3S9B173_9HYPH</name>
<evidence type="ECO:0000256" key="1">
    <source>
        <dbReference type="ARBA" id="ARBA00004684"/>
    </source>
</evidence>
<evidence type="ECO:0000256" key="3">
    <source>
        <dbReference type="ARBA" id="ARBA00022679"/>
    </source>
</evidence>
<keyword evidence="7" id="KW-1185">Reference proteome</keyword>
<dbReference type="Pfam" id="PF00494">
    <property type="entry name" value="SQS_PSY"/>
    <property type="match status" value="1"/>
</dbReference>
<dbReference type="OrthoDB" id="9807580at2"/>
<evidence type="ECO:0000313" key="6">
    <source>
        <dbReference type="EMBL" id="AZN70695.1"/>
    </source>
</evidence>
<dbReference type="SFLD" id="SFLDG01018">
    <property type="entry name" value="Squalene/Phytoene_Synthase_Lik"/>
    <property type="match status" value="1"/>
</dbReference>
<comment type="similarity">
    <text evidence="2">Belongs to the phytoene/squalene synthase family.</text>
</comment>
<dbReference type="PROSITE" id="PS01044">
    <property type="entry name" value="SQUALEN_PHYTOEN_SYN_1"/>
    <property type="match status" value="1"/>
</dbReference>
<dbReference type="EMBL" id="CP032509">
    <property type="protein sequence ID" value="AZN70695.1"/>
    <property type="molecule type" value="Genomic_DNA"/>
</dbReference>
<dbReference type="InterPro" id="IPR019845">
    <property type="entry name" value="Squalene/phytoene_synthase_CS"/>
</dbReference>
<evidence type="ECO:0000313" key="7">
    <source>
        <dbReference type="Proteomes" id="UP000268192"/>
    </source>
</evidence>
<dbReference type="GO" id="GO:0004311">
    <property type="term" value="F:geranylgeranyl diphosphate synthase activity"/>
    <property type="evidence" value="ECO:0007669"/>
    <property type="project" value="InterPro"/>
</dbReference>
<dbReference type="AlphaFoldDB" id="A0A3S9B173"/>
<dbReference type="InterPro" id="IPR002060">
    <property type="entry name" value="Squ/phyt_synthse"/>
</dbReference>
<dbReference type="FunFam" id="1.10.600.10:FF:000020">
    <property type="entry name" value="Phytoene synthase"/>
    <property type="match status" value="1"/>
</dbReference>
<proteinExistence type="inferred from homology"/>
<dbReference type="GO" id="GO:0051996">
    <property type="term" value="F:squalene synthase [NAD(P)H] activity"/>
    <property type="evidence" value="ECO:0007669"/>
    <property type="project" value="InterPro"/>
</dbReference>
<protein>
    <submittedName>
        <fullName evidence="6">Phytoene/squalene synthase family protein</fullName>
    </submittedName>
</protein>
<accession>A0A3S9B173</accession>
<dbReference type="SFLD" id="SFLDG01212">
    <property type="entry name" value="Phytoene_synthase_like"/>
    <property type="match status" value="1"/>
</dbReference>
<dbReference type="KEGG" id="abaw:D5400_04865"/>
<dbReference type="RefSeq" id="WP_126008203.1">
    <property type="nucleotide sequence ID" value="NZ_CP032509.1"/>
</dbReference>
<dbReference type="Proteomes" id="UP000268192">
    <property type="component" value="Chromosome"/>
</dbReference>
<dbReference type="SUPFAM" id="SSF48576">
    <property type="entry name" value="Terpenoid synthases"/>
    <property type="match status" value="1"/>
</dbReference>
<comment type="pathway">
    <text evidence="1">Carotenoid biosynthesis; phytoene biosynthesis.</text>
</comment>
<dbReference type="InterPro" id="IPR044843">
    <property type="entry name" value="Trans_IPPS_bact-type"/>
</dbReference>
<dbReference type="SFLD" id="SFLDS00005">
    <property type="entry name" value="Isoprenoid_Synthase_Type_I"/>
    <property type="match status" value="1"/>
</dbReference>
<dbReference type="InterPro" id="IPR008949">
    <property type="entry name" value="Isoprenoid_synthase_dom_sf"/>
</dbReference>
<sequence>MPLPSNARSPLTPRDCAQCRQSIRQGSHSFFIASLLLPVDVREPAYAIYAFCRMADDMIDQAGGGPEAIAELTARLDNIYRGRPANHFVDRSFAETVARFAIPQAIPAALIEGLAWDADGRTYDTLGDLENYAARVAGTVGVMMTLVMARRDPFVLARAADLGVAMQLTNIARDIGEDARAGRNYLPEEWLRREGLSKIAAIKPDGARSETVRRMTLRLLDRAEFLYDRALPGIAELPADCRRGIQASRLLYHAIGDEIRAGVDSIHERAIISKRRKISLALKAAAMPLPSPDGLNQPSLPATRFLIDAVEAEARSPRLETLPPWWRYDARVVRMLQLLGAFKARREPDGAAQLEG</sequence>
<dbReference type="PROSITE" id="PS01045">
    <property type="entry name" value="SQUALEN_PHYTOEN_SYN_2"/>
    <property type="match status" value="1"/>
</dbReference>
<dbReference type="PANTHER" id="PTHR31480">
    <property type="entry name" value="BIFUNCTIONAL LYCOPENE CYCLASE/PHYTOENE SYNTHASE"/>
    <property type="match status" value="1"/>
</dbReference>
<evidence type="ECO:0000256" key="2">
    <source>
        <dbReference type="ARBA" id="ARBA00006251"/>
    </source>
</evidence>
<dbReference type="CDD" id="cd00683">
    <property type="entry name" value="Trans_IPPS_HH"/>
    <property type="match status" value="1"/>
</dbReference>
<dbReference type="InterPro" id="IPR033904">
    <property type="entry name" value="Trans_IPPS_HH"/>
</dbReference>
<comment type="cofactor">
    <cofactor evidence="5">
        <name>ATP</name>
        <dbReference type="ChEBI" id="CHEBI:30616"/>
    </cofactor>
</comment>
<gene>
    <name evidence="6" type="ORF">D5400_04865</name>
</gene>
<dbReference type="Gene3D" id="1.10.600.10">
    <property type="entry name" value="Farnesyl Diphosphate Synthase"/>
    <property type="match status" value="1"/>
</dbReference>
<keyword evidence="4" id="KW-0125">Carotenoid biosynthesis</keyword>
<organism evidence="6 7">
    <name type="scientific">Georhizobium profundi</name>
    <dbReference type="NCBI Taxonomy" id="2341112"/>
    <lineage>
        <taxon>Bacteria</taxon>
        <taxon>Pseudomonadati</taxon>
        <taxon>Pseudomonadota</taxon>
        <taxon>Alphaproteobacteria</taxon>
        <taxon>Hyphomicrobiales</taxon>
        <taxon>Rhizobiaceae</taxon>
        <taxon>Georhizobium</taxon>
    </lineage>
</organism>
<keyword evidence="3" id="KW-0808">Transferase</keyword>
<reference evidence="6 7" key="1">
    <citation type="submission" date="2018-09" db="EMBL/GenBank/DDBJ databases">
        <title>Marinorhizobium profundi gen. nov., sp. nov., isolated from a deep-sea sediment sample from the New Britain Trench and proposal of Marinorhizobiaceae fam. nov. in the order Rhizobiales of the class Alphaproteobacteria.</title>
        <authorList>
            <person name="Cao J."/>
        </authorList>
    </citation>
    <scope>NUCLEOTIDE SEQUENCE [LARGE SCALE GENOMIC DNA]</scope>
    <source>
        <strain evidence="6 7">WS11</strain>
    </source>
</reference>
<dbReference type="GO" id="GO:0016117">
    <property type="term" value="P:carotenoid biosynthetic process"/>
    <property type="evidence" value="ECO:0007669"/>
    <property type="project" value="UniProtKB-KW"/>
</dbReference>